<comment type="similarity">
    <text evidence="2">Belongs to the AAA ATPase family. RarA/MGS1/WRNIP1 subfamily.</text>
</comment>
<evidence type="ECO:0000256" key="4">
    <source>
        <dbReference type="ARBA" id="ARBA00022705"/>
    </source>
</evidence>
<evidence type="ECO:0000256" key="2">
    <source>
        <dbReference type="ARBA" id="ARBA00008959"/>
    </source>
</evidence>
<evidence type="ECO:0000313" key="9">
    <source>
        <dbReference type="Proteomes" id="UP000598633"/>
    </source>
</evidence>
<keyword evidence="5" id="KW-0547">Nucleotide-binding</keyword>
<dbReference type="SMART" id="SM00382">
    <property type="entry name" value="AAA"/>
    <property type="match status" value="1"/>
</dbReference>
<dbReference type="SUPFAM" id="SSF48019">
    <property type="entry name" value="post-AAA+ oligomerization domain-like"/>
    <property type="match status" value="1"/>
</dbReference>
<keyword evidence="4" id="KW-0235">DNA replication</keyword>
<dbReference type="GO" id="GO:0016887">
    <property type="term" value="F:ATP hydrolysis activity"/>
    <property type="evidence" value="ECO:0007669"/>
    <property type="project" value="InterPro"/>
</dbReference>
<dbReference type="Gene3D" id="3.40.50.300">
    <property type="entry name" value="P-loop containing nucleotide triphosphate hydrolases"/>
    <property type="match status" value="1"/>
</dbReference>
<name>A0A8J6XZA4_9BACT</name>
<dbReference type="GO" id="GO:0008047">
    <property type="term" value="F:enzyme activator activity"/>
    <property type="evidence" value="ECO:0007669"/>
    <property type="project" value="TreeGrafter"/>
</dbReference>
<comment type="function">
    <text evidence="1">DNA-dependent ATPase that plays important roles in cellular responses to stalled DNA replication processes.</text>
</comment>
<dbReference type="FunFam" id="3.40.50.300:FF:000137">
    <property type="entry name" value="Replication-associated recombination protein A"/>
    <property type="match status" value="1"/>
</dbReference>
<dbReference type="PANTHER" id="PTHR13779">
    <property type="entry name" value="WERNER HELICASE-INTERACTING PROTEIN 1 FAMILY MEMBER"/>
    <property type="match status" value="1"/>
</dbReference>
<accession>A0A8J6XZA4</accession>
<dbReference type="GO" id="GO:0000731">
    <property type="term" value="P:DNA synthesis involved in DNA repair"/>
    <property type="evidence" value="ECO:0007669"/>
    <property type="project" value="TreeGrafter"/>
</dbReference>
<evidence type="ECO:0000256" key="6">
    <source>
        <dbReference type="ARBA" id="ARBA00022840"/>
    </source>
</evidence>
<dbReference type="InterPro" id="IPR051314">
    <property type="entry name" value="AAA_ATPase_RarA/MGS1/WRNIP1"/>
</dbReference>
<dbReference type="GO" id="GO:0005524">
    <property type="term" value="F:ATP binding"/>
    <property type="evidence" value="ECO:0007669"/>
    <property type="project" value="UniProtKB-KW"/>
</dbReference>
<dbReference type="AlphaFoldDB" id="A0A8J6XZA4"/>
<feature type="domain" description="AAA+ ATPase" evidence="7">
    <location>
        <begin position="49"/>
        <end position="166"/>
    </location>
</feature>
<organism evidence="8 9">
    <name type="scientific">Candidatus Sulfomarinibacter kjeldsenii</name>
    <dbReference type="NCBI Taxonomy" id="2885994"/>
    <lineage>
        <taxon>Bacteria</taxon>
        <taxon>Pseudomonadati</taxon>
        <taxon>Acidobacteriota</taxon>
        <taxon>Thermoanaerobaculia</taxon>
        <taxon>Thermoanaerobaculales</taxon>
        <taxon>Candidatus Sulfomarinibacteraceae</taxon>
        <taxon>Candidatus Sulfomarinibacter</taxon>
    </lineage>
</organism>
<dbReference type="Gene3D" id="1.20.272.10">
    <property type="match status" value="1"/>
</dbReference>
<gene>
    <name evidence="8" type="ORF">IFJ97_00005</name>
</gene>
<evidence type="ECO:0000256" key="1">
    <source>
        <dbReference type="ARBA" id="ARBA00002393"/>
    </source>
</evidence>
<dbReference type="GO" id="GO:0003677">
    <property type="term" value="F:DNA binding"/>
    <property type="evidence" value="ECO:0007669"/>
    <property type="project" value="InterPro"/>
</dbReference>
<dbReference type="Pfam" id="PF00004">
    <property type="entry name" value="AAA"/>
    <property type="match status" value="1"/>
</dbReference>
<dbReference type="InterPro" id="IPR003593">
    <property type="entry name" value="AAA+_ATPase"/>
</dbReference>
<keyword evidence="6" id="KW-0067">ATP-binding</keyword>
<dbReference type="InterPro" id="IPR021886">
    <property type="entry name" value="MgsA_C"/>
</dbReference>
<sequence>MGQPPLFPDDPSIGPLAERMRPRALDDVVGQQALVGEGGVIRSLLTDGELPSLVFWGPPGSGKTTIARLLADAAGAEMVTFSAVLSGVKEARSVMSAARGLRRSEGRRTVLFVDEIHRFNRAQQDAFLPFVEAGDIVLVGATTENPSFELNRALLSRVKVYILDPLTPEQILGLLRQALENEETGLGSVAPKVELEALELIAIVAAGDARQALNHLELAVAVARSDGLKEIDAELVERVAQNVVAVYDKGGEEHYNLISALHKAVRNSDVDATLYWLARMLEGGADPRFVIRRMLRMASEDIGMADPRALQQVAAAAHAVEHVGMPECELALAQAAVYLCLAAKSNALYKAYGKVKREVAKRPGLSIPMAVRNAPTNLMKEAGYGDGYRYAHDEKDAVADLECLPDELVGSRFFHPTEYGWEARIAERMEEIRKLRTGRQTKKK</sequence>
<evidence type="ECO:0000313" key="8">
    <source>
        <dbReference type="EMBL" id="MBD3869726.1"/>
    </source>
</evidence>
<reference evidence="8 9" key="1">
    <citation type="submission" date="2020-08" db="EMBL/GenBank/DDBJ databases">
        <title>Acidobacteriota in marine sediments use diverse sulfur dissimilation pathways.</title>
        <authorList>
            <person name="Wasmund K."/>
        </authorList>
    </citation>
    <scope>NUCLEOTIDE SEQUENCE [LARGE SCALE GENOMIC DNA]</scope>
    <source>
        <strain evidence="8">MAG AM3-A</strain>
    </source>
</reference>
<evidence type="ECO:0000259" key="7">
    <source>
        <dbReference type="SMART" id="SM00382"/>
    </source>
</evidence>
<evidence type="ECO:0000256" key="3">
    <source>
        <dbReference type="ARBA" id="ARBA00020776"/>
    </source>
</evidence>
<evidence type="ECO:0000256" key="5">
    <source>
        <dbReference type="ARBA" id="ARBA00022741"/>
    </source>
</evidence>
<dbReference type="InterPro" id="IPR032423">
    <property type="entry name" value="AAA_assoc_2"/>
</dbReference>
<dbReference type="InterPro" id="IPR027417">
    <property type="entry name" value="P-loop_NTPase"/>
</dbReference>
<comment type="caution">
    <text evidence="8">The sequence shown here is derived from an EMBL/GenBank/DDBJ whole genome shotgun (WGS) entry which is preliminary data.</text>
</comment>
<dbReference type="CDD" id="cd00009">
    <property type="entry name" value="AAA"/>
    <property type="match status" value="1"/>
</dbReference>
<dbReference type="FunFam" id="1.20.272.10:FF:000001">
    <property type="entry name" value="Putative AAA family ATPase"/>
    <property type="match status" value="1"/>
</dbReference>
<protein>
    <recommendedName>
        <fullName evidence="3">Replication-associated recombination protein A</fullName>
    </recommendedName>
</protein>
<dbReference type="CDD" id="cd18139">
    <property type="entry name" value="HLD_clamp_RarA"/>
    <property type="match status" value="1"/>
</dbReference>
<dbReference type="Pfam" id="PF16193">
    <property type="entry name" value="AAA_assoc_2"/>
    <property type="match status" value="1"/>
</dbReference>
<dbReference type="SUPFAM" id="SSF52540">
    <property type="entry name" value="P-loop containing nucleoside triphosphate hydrolases"/>
    <property type="match status" value="1"/>
</dbReference>
<dbReference type="Pfam" id="PF12002">
    <property type="entry name" value="MgsA_C"/>
    <property type="match status" value="1"/>
</dbReference>
<dbReference type="GO" id="GO:0017116">
    <property type="term" value="F:single-stranded DNA helicase activity"/>
    <property type="evidence" value="ECO:0007669"/>
    <property type="project" value="TreeGrafter"/>
</dbReference>
<dbReference type="EMBL" id="JACXWA010000001">
    <property type="protein sequence ID" value="MBD3869726.1"/>
    <property type="molecule type" value="Genomic_DNA"/>
</dbReference>
<dbReference type="Gene3D" id="1.10.3710.10">
    <property type="entry name" value="DNA polymerase III clamp loader subunits, C-terminal domain"/>
    <property type="match status" value="1"/>
</dbReference>
<proteinExistence type="inferred from homology"/>
<dbReference type="PANTHER" id="PTHR13779:SF7">
    <property type="entry name" value="ATPASE WRNIP1"/>
    <property type="match status" value="1"/>
</dbReference>
<dbReference type="InterPro" id="IPR008921">
    <property type="entry name" value="DNA_pol3_clamp-load_cplx_C"/>
</dbReference>
<dbReference type="GO" id="GO:0006261">
    <property type="term" value="P:DNA-templated DNA replication"/>
    <property type="evidence" value="ECO:0007669"/>
    <property type="project" value="TreeGrafter"/>
</dbReference>
<dbReference type="InterPro" id="IPR003959">
    <property type="entry name" value="ATPase_AAA_core"/>
</dbReference>
<dbReference type="Proteomes" id="UP000598633">
    <property type="component" value="Unassembled WGS sequence"/>
</dbReference>
<dbReference type="Gene3D" id="1.10.8.60">
    <property type="match status" value="1"/>
</dbReference>